<comment type="caution">
    <text evidence="2">The sequence shown here is derived from an EMBL/GenBank/DDBJ whole genome shotgun (WGS) entry which is preliminary data.</text>
</comment>
<evidence type="ECO:0000256" key="1">
    <source>
        <dbReference type="SAM" id="Phobius"/>
    </source>
</evidence>
<dbReference type="STRING" id="1798383.A3D78_07455"/>
<gene>
    <name evidence="2" type="ORF">A3D78_07455</name>
</gene>
<evidence type="ECO:0000313" key="3">
    <source>
        <dbReference type="Proteomes" id="UP000176253"/>
    </source>
</evidence>
<keyword evidence="1" id="KW-1133">Transmembrane helix</keyword>
<dbReference type="Pfam" id="PF20221">
    <property type="entry name" value="DUF6580"/>
    <property type="match status" value="1"/>
</dbReference>
<feature type="transmembrane region" description="Helical" evidence="1">
    <location>
        <begin position="76"/>
        <end position="96"/>
    </location>
</feature>
<evidence type="ECO:0008006" key="4">
    <source>
        <dbReference type="Google" id="ProtNLM"/>
    </source>
</evidence>
<feature type="transmembrane region" description="Helical" evidence="1">
    <location>
        <begin position="108"/>
        <end position="131"/>
    </location>
</feature>
<keyword evidence="1" id="KW-0472">Membrane</keyword>
<name>A0A1F5ZZT3_9BACT</name>
<protein>
    <recommendedName>
        <fullName evidence="4">Rod shape-determining protein MreD</fullName>
    </recommendedName>
</protein>
<sequence length="193" mass="21885">MLLNGNIPVPNKNQFFPAILLIVLGVLFRTVLHLGDNIEFVTSAALLSGSFLSLYWALIVPLLIMVISDFFIGNTLIYLFTWSAYLIIGILGFILLRSPKGVFTHTLQATYTGIIAAIIFFLWTNFGVWLLDTYGMYPDNLSGLLESYIFGLPFFKMNLLGNLFFIPISFFLFHLFISLKFNQSENYSPQKAK</sequence>
<dbReference type="EMBL" id="MFJM01000026">
    <property type="protein sequence ID" value="OGG17958.1"/>
    <property type="molecule type" value="Genomic_DNA"/>
</dbReference>
<dbReference type="InterPro" id="IPR046487">
    <property type="entry name" value="DUF6580"/>
</dbReference>
<reference evidence="2 3" key="1">
    <citation type="journal article" date="2016" name="Nat. Commun.">
        <title>Thousands of microbial genomes shed light on interconnected biogeochemical processes in an aquifer system.</title>
        <authorList>
            <person name="Anantharaman K."/>
            <person name="Brown C.T."/>
            <person name="Hug L.A."/>
            <person name="Sharon I."/>
            <person name="Castelle C.J."/>
            <person name="Probst A.J."/>
            <person name="Thomas B.C."/>
            <person name="Singh A."/>
            <person name="Wilkins M.J."/>
            <person name="Karaoz U."/>
            <person name="Brodie E.L."/>
            <person name="Williams K.H."/>
            <person name="Hubbard S.S."/>
            <person name="Banfield J.F."/>
        </authorList>
    </citation>
    <scope>NUCLEOTIDE SEQUENCE [LARGE SCALE GENOMIC DNA]</scope>
</reference>
<accession>A0A1F5ZZT3</accession>
<feature type="transmembrane region" description="Helical" evidence="1">
    <location>
        <begin position="44"/>
        <end position="64"/>
    </location>
</feature>
<keyword evidence="1" id="KW-0812">Transmembrane</keyword>
<dbReference type="Proteomes" id="UP000176253">
    <property type="component" value="Unassembled WGS sequence"/>
</dbReference>
<dbReference type="AlphaFoldDB" id="A0A1F5ZZT3"/>
<evidence type="ECO:0000313" key="2">
    <source>
        <dbReference type="EMBL" id="OGG17958.1"/>
    </source>
</evidence>
<feature type="transmembrane region" description="Helical" evidence="1">
    <location>
        <begin position="15"/>
        <end position="32"/>
    </location>
</feature>
<organism evidence="2 3">
    <name type="scientific">Candidatus Gottesmanbacteria bacterium RIFCSPHIGHO2_02_FULL_39_14</name>
    <dbReference type="NCBI Taxonomy" id="1798383"/>
    <lineage>
        <taxon>Bacteria</taxon>
        <taxon>Candidatus Gottesmaniibacteriota</taxon>
    </lineage>
</organism>
<feature type="transmembrane region" description="Helical" evidence="1">
    <location>
        <begin position="159"/>
        <end position="179"/>
    </location>
</feature>
<proteinExistence type="predicted"/>